<dbReference type="EMBL" id="MU825406">
    <property type="protein sequence ID" value="KAJ7391362.1"/>
    <property type="molecule type" value="Genomic_DNA"/>
</dbReference>
<evidence type="ECO:0000313" key="7">
    <source>
        <dbReference type="Proteomes" id="UP001163046"/>
    </source>
</evidence>
<dbReference type="InterPro" id="IPR050362">
    <property type="entry name" value="Cation-dep_OMT"/>
</dbReference>
<dbReference type="Gene3D" id="3.40.50.150">
    <property type="entry name" value="Vaccinia Virus protein VP39"/>
    <property type="match status" value="1"/>
</dbReference>
<evidence type="ECO:0000256" key="5">
    <source>
        <dbReference type="SAM" id="Phobius"/>
    </source>
</evidence>
<evidence type="ECO:0000256" key="1">
    <source>
        <dbReference type="ARBA" id="ARBA00022603"/>
    </source>
</evidence>
<evidence type="ECO:0000256" key="4">
    <source>
        <dbReference type="ARBA" id="ARBA00023453"/>
    </source>
</evidence>
<keyword evidence="3" id="KW-0949">S-adenosyl-L-methionine</keyword>
<organism evidence="6 7">
    <name type="scientific">Desmophyllum pertusum</name>
    <dbReference type="NCBI Taxonomy" id="174260"/>
    <lineage>
        <taxon>Eukaryota</taxon>
        <taxon>Metazoa</taxon>
        <taxon>Cnidaria</taxon>
        <taxon>Anthozoa</taxon>
        <taxon>Hexacorallia</taxon>
        <taxon>Scleractinia</taxon>
        <taxon>Caryophylliina</taxon>
        <taxon>Caryophylliidae</taxon>
        <taxon>Desmophyllum</taxon>
    </lineage>
</organism>
<evidence type="ECO:0000313" key="6">
    <source>
        <dbReference type="EMBL" id="KAJ7391362.1"/>
    </source>
</evidence>
<dbReference type="GO" id="GO:0008171">
    <property type="term" value="F:O-methyltransferase activity"/>
    <property type="evidence" value="ECO:0007669"/>
    <property type="project" value="InterPro"/>
</dbReference>
<comment type="similarity">
    <text evidence="4">Belongs to the class I-like SAM-binding methyltransferase superfamily. Cation-dependent O-methyltransferase family.</text>
</comment>
<dbReference type="PANTHER" id="PTHR10509:SF93">
    <property type="entry name" value="CATECHOL O-METHYLTRANSFERASE DOMAIN-CONTAINING PROTEIN 1"/>
    <property type="match status" value="1"/>
</dbReference>
<protein>
    <submittedName>
        <fullName evidence="6">Catechol O-methyltransferase domain-containing protein 1</fullName>
    </submittedName>
</protein>
<keyword evidence="7" id="KW-1185">Reference proteome</keyword>
<keyword evidence="1" id="KW-0489">Methyltransferase</keyword>
<dbReference type="PANTHER" id="PTHR10509">
    <property type="entry name" value="O-METHYLTRANSFERASE-RELATED"/>
    <property type="match status" value="1"/>
</dbReference>
<dbReference type="GO" id="GO:0008757">
    <property type="term" value="F:S-adenosylmethionine-dependent methyltransferase activity"/>
    <property type="evidence" value="ECO:0007669"/>
    <property type="project" value="TreeGrafter"/>
</dbReference>
<comment type="caution">
    <text evidence="6">The sequence shown here is derived from an EMBL/GenBank/DDBJ whole genome shotgun (WGS) entry which is preliminary data.</text>
</comment>
<dbReference type="AlphaFoldDB" id="A0A9X0D8L5"/>
<dbReference type="InterPro" id="IPR002935">
    <property type="entry name" value="SAM_O-MeTrfase"/>
</dbReference>
<keyword evidence="5" id="KW-0472">Membrane</keyword>
<keyword evidence="5" id="KW-1133">Transmembrane helix</keyword>
<keyword evidence="5" id="KW-0812">Transmembrane</keyword>
<dbReference type="Pfam" id="PF01596">
    <property type="entry name" value="Methyltransf_3"/>
    <property type="match status" value="1"/>
</dbReference>
<evidence type="ECO:0000256" key="3">
    <source>
        <dbReference type="ARBA" id="ARBA00022691"/>
    </source>
</evidence>
<name>A0A9X0D8L5_9CNID</name>
<dbReference type="OrthoDB" id="10251242at2759"/>
<dbReference type="Proteomes" id="UP001163046">
    <property type="component" value="Unassembled WGS sequence"/>
</dbReference>
<dbReference type="InterPro" id="IPR029063">
    <property type="entry name" value="SAM-dependent_MTases_sf"/>
</dbReference>
<feature type="transmembrane region" description="Helical" evidence="5">
    <location>
        <begin position="20"/>
        <end position="41"/>
    </location>
</feature>
<dbReference type="PROSITE" id="PS51682">
    <property type="entry name" value="SAM_OMT_I"/>
    <property type="match status" value="1"/>
</dbReference>
<dbReference type="GO" id="GO:0032259">
    <property type="term" value="P:methylation"/>
    <property type="evidence" value="ECO:0007669"/>
    <property type="project" value="UniProtKB-KW"/>
</dbReference>
<reference evidence="6" key="1">
    <citation type="submission" date="2023-01" db="EMBL/GenBank/DDBJ databases">
        <title>Genome assembly of the deep-sea coral Lophelia pertusa.</title>
        <authorList>
            <person name="Herrera S."/>
            <person name="Cordes E."/>
        </authorList>
    </citation>
    <scope>NUCLEOTIDE SEQUENCE</scope>
    <source>
        <strain evidence="6">USNM1676648</strain>
        <tissue evidence="6">Polyp</tissue>
    </source>
</reference>
<keyword evidence="2" id="KW-0808">Transferase</keyword>
<proteinExistence type="inferred from homology"/>
<gene>
    <name evidence="6" type="primary">COMTD1_2</name>
    <name evidence="6" type="ORF">OS493_018405</name>
</gene>
<sequence>MRISENRSNRDVILSENKLLFGAVGIAVSSAAAGFVISRVFERKSSASDISKLHRESSPVTEYVMEYGVREPLPLTKLRQATMNHQWNKMLCSADEAQLMRLLLQLIKAKKVIEIGVYTGYNTLSMAMSLPTDGKVVACDVTDEFMKEVQSQHYFKEMT</sequence>
<evidence type="ECO:0000256" key="2">
    <source>
        <dbReference type="ARBA" id="ARBA00022679"/>
    </source>
</evidence>
<dbReference type="SUPFAM" id="SSF53335">
    <property type="entry name" value="S-adenosyl-L-methionine-dependent methyltransferases"/>
    <property type="match status" value="1"/>
</dbReference>
<accession>A0A9X0D8L5</accession>